<keyword evidence="3" id="KW-1185">Reference proteome</keyword>
<reference evidence="2 3" key="1">
    <citation type="submission" date="2023-05" db="EMBL/GenBank/DDBJ databases">
        <title>Gordonibacter KGMB12511T sp. nov., isolated from faeces of healthy Korean.</title>
        <authorList>
            <person name="Kim H.S."/>
            <person name="Kim J.-S."/>
            <person name="Suh M.K."/>
            <person name="Eom M.K."/>
            <person name="Do H.E."/>
            <person name="Lee J.-S."/>
        </authorList>
    </citation>
    <scope>NUCLEOTIDE SEQUENCE [LARGE SCALE GENOMIC DNA]</scope>
    <source>
        <strain evidence="2 3">KGMB12511</strain>
    </source>
</reference>
<keyword evidence="1" id="KW-1133">Transmembrane helix</keyword>
<evidence type="ECO:0000313" key="3">
    <source>
        <dbReference type="Proteomes" id="UP001232750"/>
    </source>
</evidence>
<organism evidence="2 3">
    <name type="scientific">Gordonibacter faecis</name>
    <dbReference type="NCBI Taxonomy" id="3047475"/>
    <lineage>
        <taxon>Bacteria</taxon>
        <taxon>Bacillati</taxon>
        <taxon>Actinomycetota</taxon>
        <taxon>Coriobacteriia</taxon>
        <taxon>Eggerthellales</taxon>
        <taxon>Eggerthellaceae</taxon>
        <taxon>Gordonibacter</taxon>
    </lineage>
</organism>
<accession>A0ABT7DII8</accession>
<keyword evidence="1" id="KW-0472">Membrane</keyword>
<gene>
    <name evidence="2" type="ORF">QNJ86_00770</name>
</gene>
<proteinExistence type="predicted"/>
<dbReference type="RefSeq" id="WP_283830655.1">
    <property type="nucleotide sequence ID" value="NZ_JASJEU010000003.1"/>
</dbReference>
<evidence type="ECO:0000313" key="2">
    <source>
        <dbReference type="EMBL" id="MDJ1649324.1"/>
    </source>
</evidence>
<evidence type="ECO:0000256" key="1">
    <source>
        <dbReference type="SAM" id="Phobius"/>
    </source>
</evidence>
<name>A0ABT7DII8_9ACTN</name>
<keyword evidence="1" id="KW-0812">Transmembrane</keyword>
<protein>
    <submittedName>
        <fullName evidence="2">Uncharacterized protein</fullName>
    </submittedName>
</protein>
<sequence>MKNFETRCPIDGTSALLPQLDAVSQAATIIEFPGQVRQYTSASNLSSQSAVREYVREKGVVLTLRDGSLAGCSYHRMKSWQAALAGCAFTLFSLVSILAGL</sequence>
<feature type="transmembrane region" description="Helical" evidence="1">
    <location>
        <begin position="82"/>
        <end position="100"/>
    </location>
</feature>
<comment type="caution">
    <text evidence="2">The sequence shown here is derived from an EMBL/GenBank/DDBJ whole genome shotgun (WGS) entry which is preliminary data.</text>
</comment>
<dbReference type="Proteomes" id="UP001232750">
    <property type="component" value="Unassembled WGS sequence"/>
</dbReference>
<dbReference type="EMBL" id="JASJEU010000003">
    <property type="protein sequence ID" value="MDJ1649324.1"/>
    <property type="molecule type" value="Genomic_DNA"/>
</dbReference>